<evidence type="ECO:0000313" key="4">
    <source>
        <dbReference type="Proteomes" id="UP001462640"/>
    </source>
</evidence>
<gene>
    <name evidence="3" type="ORF">ABDJ40_23125</name>
</gene>
<dbReference type="InterPro" id="IPR001763">
    <property type="entry name" value="Rhodanese-like_dom"/>
</dbReference>
<protein>
    <submittedName>
        <fullName evidence="3">Rhodanese-like domain-containing protein</fullName>
    </submittedName>
</protein>
<dbReference type="InterPro" id="IPR036873">
    <property type="entry name" value="Rhodanese-like_dom_sf"/>
</dbReference>
<reference evidence="3 4" key="1">
    <citation type="submission" date="2024-05" db="EMBL/GenBank/DDBJ databases">
        <title>Roseateles sp. 2.12 16S ribosomal RNA gene Genome sequencing and assembly.</title>
        <authorList>
            <person name="Woo H."/>
        </authorList>
    </citation>
    <scope>NUCLEOTIDE SEQUENCE [LARGE SCALE GENOMIC DNA]</scope>
    <source>
        <strain evidence="3 4">2.12</strain>
    </source>
</reference>
<sequence length="127" mass="13911">MLWVSQLHWPEPMMDSGAEPPAEAAPPASAPSMDWPPDALRVDVRSYAEFMAGHLPGAHSMPLPRLGEIMALQHWPMETPLLVYCATGARAELAVAELRRLGWARAYYGGGALELSGRLHEPLLRGM</sequence>
<comment type="caution">
    <text evidence="3">The sequence shown here is derived from an EMBL/GenBank/DDBJ whole genome shotgun (WGS) entry which is preliminary data.</text>
</comment>
<dbReference type="PROSITE" id="PS50206">
    <property type="entry name" value="RHODANESE_3"/>
    <property type="match status" value="1"/>
</dbReference>
<feature type="compositionally biased region" description="Low complexity" evidence="1">
    <location>
        <begin position="18"/>
        <end position="37"/>
    </location>
</feature>
<keyword evidence="4" id="KW-1185">Reference proteome</keyword>
<dbReference type="EMBL" id="JBDPZC010000017">
    <property type="protein sequence ID" value="MEO3715677.1"/>
    <property type="molecule type" value="Genomic_DNA"/>
</dbReference>
<accession>A0ABV0GL69</accession>
<dbReference type="SUPFAM" id="SSF52821">
    <property type="entry name" value="Rhodanese/Cell cycle control phosphatase"/>
    <property type="match status" value="1"/>
</dbReference>
<proteinExistence type="predicted"/>
<evidence type="ECO:0000259" key="2">
    <source>
        <dbReference type="PROSITE" id="PS50206"/>
    </source>
</evidence>
<feature type="region of interest" description="Disordered" evidence="1">
    <location>
        <begin position="14"/>
        <end position="37"/>
    </location>
</feature>
<dbReference type="Pfam" id="PF00581">
    <property type="entry name" value="Rhodanese"/>
    <property type="match status" value="1"/>
</dbReference>
<dbReference type="SMART" id="SM00450">
    <property type="entry name" value="RHOD"/>
    <property type="match status" value="1"/>
</dbReference>
<dbReference type="Gene3D" id="3.40.250.10">
    <property type="entry name" value="Rhodanese-like domain"/>
    <property type="match status" value="1"/>
</dbReference>
<organism evidence="3 4">
    <name type="scientific">Roseateles flavus</name>
    <dbReference type="NCBI Taxonomy" id="3149041"/>
    <lineage>
        <taxon>Bacteria</taxon>
        <taxon>Pseudomonadati</taxon>
        <taxon>Pseudomonadota</taxon>
        <taxon>Betaproteobacteria</taxon>
        <taxon>Burkholderiales</taxon>
        <taxon>Sphaerotilaceae</taxon>
        <taxon>Roseateles</taxon>
    </lineage>
</organism>
<evidence type="ECO:0000256" key="1">
    <source>
        <dbReference type="SAM" id="MobiDB-lite"/>
    </source>
</evidence>
<dbReference type="Proteomes" id="UP001462640">
    <property type="component" value="Unassembled WGS sequence"/>
</dbReference>
<dbReference type="RefSeq" id="WP_347613265.1">
    <property type="nucleotide sequence ID" value="NZ_JBDPZC010000017.1"/>
</dbReference>
<name>A0ABV0GL69_9BURK</name>
<evidence type="ECO:0000313" key="3">
    <source>
        <dbReference type="EMBL" id="MEO3715677.1"/>
    </source>
</evidence>
<dbReference type="CDD" id="cd00158">
    <property type="entry name" value="RHOD"/>
    <property type="match status" value="1"/>
</dbReference>
<feature type="domain" description="Rhodanese" evidence="2">
    <location>
        <begin position="42"/>
        <end position="122"/>
    </location>
</feature>